<gene>
    <name evidence="3" type="ORF">NTU39_04545</name>
    <name evidence="4" type="ORF">PCO31010_03752</name>
</gene>
<accession>A0A5E4X8K6</accession>
<name>A0A5E4X8K6_9BURK</name>
<dbReference type="AlphaFoldDB" id="A0A5E4X8K6"/>
<evidence type="ECO:0000313" key="5">
    <source>
        <dbReference type="Proteomes" id="UP000343335"/>
    </source>
</evidence>
<evidence type="ECO:0000259" key="2">
    <source>
        <dbReference type="PROSITE" id="PS51725"/>
    </source>
</evidence>
<dbReference type="InterPro" id="IPR007138">
    <property type="entry name" value="ABM_dom"/>
</dbReference>
<feature type="region of interest" description="Disordered" evidence="1">
    <location>
        <begin position="1"/>
        <end position="21"/>
    </location>
</feature>
<dbReference type="EMBL" id="CABPSA010000006">
    <property type="protein sequence ID" value="VVE32512.1"/>
    <property type="molecule type" value="Genomic_DNA"/>
</dbReference>
<proteinExistence type="predicted"/>
<dbReference type="SUPFAM" id="SSF54909">
    <property type="entry name" value="Dimeric alpha+beta barrel"/>
    <property type="match status" value="1"/>
</dbReference>
<organism evidence="4 5">
    <name type="scientific">Pandoraea commovens</name>
    <dbReference type="NCBI Taxonomy" id="2508289"/>
    <lineage>
        <taxon>Bacteria</taxon>
        <taxon>Pseudomonadati</taxon>
        <taxon>Pseudomonadota</taxon>
        <taxon>Betaproteobacteria</taxon>
        <taxon>Burkholderiales</taxon>
        <taxon>Burkholderiaceae</taxon>
        <taxon>Pandoraea</taxon>
    </lineage>
</organism>
<reference evidence="4 5" key="1">
    <citation type="submission" date="2019-08" db="EMBL/GenBank/DDBJ databases">
        <authorList>
            <person name="Peeters C."/>
        </authorList>
    </citation>
    <scope>NUCLEOTIDE SEQUENCE [LARGE SCALE GENOMIC DNA]</scope>
    <source>
        <strain evidence="4 5">LMG 31010</strain>
    </source>
</reference>
<dbReference type="Pfam" id="PF03992">
    <property type="entry name" value="ABM"/>
    <property type="match status" value="1"/>
</dbReference>
<dbReference type="GO" id="GO:0004497">
    <property type="term" value="F:monooxygenase activity"/>
    <property type="evidence" value="ECO:0007669"/>
    <property type="project" value="UniProtKB-KW"/>
</dbReference>
<keyword evidence="4" id="KW-0560">Oxidoreductase</keyword>
<evidence type="ECO:0000313" key="4">
    <source>
        <dbReference type="EMBL" id="VVE32512.1"/>
    </source>
</evidence>
<dbReference type="OrthoDB" id="9812192at2"/>
<protein>
    <submittedName>
        <fullName evidence="3 4">Monooxygenase</fullName>
    </submittedName>
</protein>
<dbReference type="Proteomes" id="UP001058980">
    <property type="component" value="Chromosome"/>
</dbReference>
<keyword evidence="4" id="KW-0503">Monooxygenase</keyword>
<keyword evidence="6" id="KW-1185">Reference proteome</keyword>
<evidence type="ECO:0000313" key="6">
    <source>
        <dbReference type="Proteomes" id="UP001058980"/>
    </source>
</evidence>
<reference evidence="3" key="2">
    <citation type="submission" date="2022-08" db="EMBL/GenBank/DDBJ databases">
        <title>Multi-unit outbreak of Pandoraea commovens among non-cystic fibrosis intensive care patients from 2019 to 2021 in Berlin, Germany.</title>
        <authorList>
            <person name="Menzel P."/>
        </authorList>
    </citation>
    <scope>NUCLEOTIDE SEQUENCE</scope>
    <source>
        <strain evidence="3">LB-19-202-79</strain>
    </source>
</reference>
<dbReference type="PANTHER" id="PTHR33336:SF15">
    <property type="entry name" value="ABM DOMAIN-CONTAINING PROTEIN"/>
    <property type="match status" value="1"/>
</dbReference>
<dbReference type="RefSeq" id="WP_150665539.1">
    <property type="nucleotide sequence ID" value="NZ_CABPSA010000006.1"/>
</dbReference>
<feature type="domain" description="ABM" evidence="2">
    <location>
        <begin position="32"/>
        <end position="124"/>
    </location>
</feature>
<dbReference type="PROSITE" id="PS51725">
    <property type="entry name" value="ABM"/>
    <property type="match status" value="1"/>
</dbReference>
<sequence length="137" mass="15425">MNTNANTSDYSAQFPDHGQSPADHDKNLATAIVVTAYYRVDPADRQTFVDAVIPEMTAARQMPGCIYYAFAADLTDENLFHLVEGWADQEAYEYHENASSFLTALATVVKHVRILDRQGVRYEIARQIIDDPREKVA</sequence>
<evidence type="ECO:0000313" key="3">
    <source>
        <dbReference type="EMBL" id="UVA80300.1"/>
    </source>
</evidence>
<dbReference type="EMBL" id="CP102780">
    <property type="protein sequence ID" value="UVA80300.1"/>
    <property type="molecule type" value="Genomic_DNA"/>
</dbReference>
<feature type="compositionally biased region" description="Polar residues" evidence="1">
    <location>
        <begin position="1"/>
        <end position="11"/>
    </location>
</feature>
<evidence type="ECO:0000256" key="1">
    <source>
        <dbReference type="SAM" id="MobiDB-lite"/>
    </source>
</evidence>
<dbReference type="InterPro" id="IPR050744">
    <property type="entry name" value="AI-2_Isomerase_LsrG"/>
</dbReference>
<dbReference type="PANTHER" id="PTHR33336">
    <property type="entry name" value="QUINOL MONOOXYGENASE YGIN-RELATED"/>
    <property type="match status" value="1"/>
</dbReference>
<dbReference type="Proteomes" id="UP000343335">
    <property type="component" value="Unassembled WGS sequence"/>
</dbReference>
<dbReference type="Gene3D" id="3.30.70.100">
    <property type="match status" value="1"/>
</dbReference>
<dbReference type="InterPro" id="IPR011008">
    <property type="entry name" value="Dimeric_a/b-barrel"/>
</dbReference>